<dbReference type="Pfam" id="PF14719">
    <property type="entry name" value="PID_2"/>
    <property type="match status" value="1"/>
</dbReference>
<organism evidence="3 4">
    <name type="scientific">Heterodera trifolii</name>
    <dbReference type="NCBI Taxonomy" id="157864"/>
    <lineage>
        <taxon>Eukaryota</taxon>
        <taxon>Metazoa</taxon>
        <taxon>Ecdysozoa</taxon>
        <taxon>Nematoda</taxon>
        <taxon>Chromadorea</taxon>
        <taxon>Rhabditida</taxon>
        <taxon>Tylenchina</taxon>
        <taxon>Tylenchomorpha</taxon>
        <taxon>Tylenchoidea</taxon>
        <taxon>Heteroderidae</taxon>
        <taxon>Heteroderinae</taxon>
        <taxon>Heterodera</taxon>
    </lineage>
</organism>
<feature type="region of interest" description="Disordered" evidence="1">
    <location>
        <begin position="329"/>
        <end position="353"/>
    </location>
</feature>
<protein>
    <recommendedName>
        <fullName evidence="2">PID domain-containing protein</fullName>
    </recommendedName>
</protein>
<evidence type="ECO:0000256" key="1">
    <source>
        <dbReference type="SAM" id="MobiDB-lite"/>
    </source>
</evidence>
<dbReference type="AlphaFoldDB" id="A0ABD2IA23"/>
<comment type="caution">
    <text evidence="3">The sequence shown here is derived from an EMBL/GenBank/DDBJ whole genome shotgun (WGS) entry which is preliminary data.</text>
</comment>
<dbReference type="Proteomes" id="UP001620626">
    <property type="component" value="Unassembled WGS sequence"/>
</dbReference>
<keyword evidence="4" id="KW-1185">Reference proteome</keyword>
<sequence>MNRRWICNDVCMDILPFFDRVQLGLKLALISPRFDGLVDTHFDSGKYELEISNQIIIRKDTDDDDEKPICVRDEDEIAQFPLPDRPLPKKIRFRRLMIEYIDHYVIEFLRSNQQIFDKGIHLNLYLHPSHDLDQQPIWDVFAREIWPTFAQNIRHLQFSDTNHLDNLRHLTSPTILSDVNPNSIHSGELVPELLGDDGPNASAGQALGKWLHTPRTDGQPKRLFCCFSGHDAANGWLNNFKQTFLRATNSSAGYIIDFILDSPTPQIVPFELTNEATQEMLTLEKERNSNVNCLKRRSIGKTGGDVNLNALNIVIFELSGPNCIGPLSPPAAKSGARAAPPSPKARRAKAPSPLLASNRRKSLRCACACADPVAQCRDVHWTPFICSLAERALKMGARSSTRCGRWLTHKSKRMKPELRCHAVLCRRADEPQQMHQTLRRHLQSALQEYRREKAFVERTRHRRNSVDATAQGRSVGKHFISCARKCANKTIENYAT</sequence>
<proteinExistence type="predicted"/>
<feature type="compositionally biased region" description="Low complexity" evidence="1">
    <location>
        <begin position="330"/>
        <end position="339"/>
    </location>
</feature>
<gene>
    <name evidence="3" type="ORF">niasHT_038163</name>
</gene>
<reference evidence="3 4" key="1">
    <citation type="submission" date="2024-10" db="EMBL/GenBank/DDBJ databases">
        <authorList>
            <person name="Kim D."/>
        </authorList>
    </citation>
    <scope>NUCLEOTIDE SEQUENCE [LARGE SCALE GENOMIC DNA]</scope>
    <source>
        <strain evidence="3">BH-2024</strain>
    </source>
</reference>
<dbReference type="InterPro" id="IPR006020">
    <property type="entry name" value="PTB/PI_dom"/>
</dbReference>
<evidence type="ECO:0000259" key="2">
    <source>
        <dbReference type="Pfam" id="PF14719"/>
    </source>
</evidence>
<evidence type="ECO:0000313" key="4">
    <source>
        <dbReference type="Proteomes" id="UP001620626"/>
    </source>
</evidence>
<name>A0ABD2IA23_9BILA</name>
<evidence type="ECO:0000313" key="3">
    <source>
        <dbReference type="EMBL" id="KAL3074690.1"/>
    </source>
</evidence>
<feature type="domain" description="PID" evidence="2">
    <location>
        <begin position="408"/>
        <end position="462"/>
    </location>
</feature>
<accession>A0ABD2IA23</accession>
<dbReference type="EMBL" id="JBICBT010001292">
    <property type="protein sequence ID" value="KAL3074690.1"/>
    <property type="molecule type" value="Genomic_DNA"/>
</dbReference>